<feature type="non-terminal residue" evidence="1">
    <location>
        <position position="87"/>
    </location>
</feature>
<reference evidence="1 2" key="1">
    <citation type="submission" date="2020-01" db="EMBL/GenBank/DDBJ databases">
        <title>Insect and environment-associated Actinomycetes.</title>
        <authorList>
            <person name="Currrie C."/>
            <person name="Chevrette M."/>
            <person name="Carlson C."/>
            <person name="Stubbendieck R."/>
            <person name="Wendt-Pienkowski E."/>
        </authorList>
    </citation>
    <scope>NUCLEOTIDE SEQUENCE [LARGE SCALE GENOMIC DNA]</scope>
    <source>
        <strain evidence="1 2">SID14438</strain>
    </source>
</reference>
<accession>A0A6N9V5M9</accession>
<evidence type="ECO:0000313" key="2">
    <source>
        <dbReference type="Proteomes" id="UP000471648"/>
    </source>
</evidence>
<comment type="caution">
    <text evidence="1">The sequence shown here is derived from an EMBL/GenBank/DDBJ whole genome shotgun (WGS) entry which is preliminary data.</text>
</comment>
<dbReference type="RefSeq" id="WP_164356395.1">
    <property type="nucleotide sequence ID" value="NZ_JAAGME010000221.1"/>
</dbReference>
<dbReference type="AlphaFoldDB" id="A0A6N9V5M9"/>
<feature type="non-terminal residue" evidence="1">
    <location>
        <position position="1"/>
    </location>
</feature>
<protein>
    <submittedName>
        <fullName evidence="1">Uncharacterized protein</fullName>
    </submittedName>
</protein>
<gene>
    <name evidence="1" type="ORF">G3I39_04855</name>
</gene>
<dbReference type="EMBL" id="JAAGME010000221">
    <property type="protein sequence ID" value="NEB66389.1"/>
    <property type="molecule type" value="Genomic_DNA"/>
</dbReference>
<dbReference type="Proteomes" id="UP000471648">
    <property type="component" value="Unassembled WGS sequence"/>
</dbReference>
<sequence>IARFARIPTSDDSSSTDVEKISGPFHTWVKENASALGLIRSSDHRALIDELEIYANHYRTLAAAARAYVPDLASVFFNAYNGMSIQT</sequence>
<organism evidence="1 2">
    <name type="scientific">Streptomyces microflavus</name>
    <name type="common">Streptomyces lipmanii</name>
    <dbReference type="NCBI Taxonomy" id="1919"/>
    <lineage>
        <taxon>Bacteria</taxon>
        <taxon>Bacillati</taxon>
        <taxon>Actinomycetota</taxon>
        <taxon>Actinomycetes</taxon>
        <taxon>Kitasatosporales</taxon>
        <taxon>Streptomycetaceae</taxon>
        <taxon>Streptomyces</taxon>
    </lineage>
</organism>
<name>A0A6N9V5M9_STRMI</name>
<proteinExistence type="predicted"/>
<evidence type="ECO:0000313" key="1">
    <source>
        <dbReference type="EMBL" id="NEB66389.1"/>
    </source>
</evidence>